<protein>
    <submittedName>
        <fullName evidence="2">Uncharacterized protein</fullName>
    </submittedName>
</protein>
<evidence type="ECO:0000313" key="2">
    <source>
        <dbReference type="EMBL" id="PIC13785.1"/>
    </source>
</evidence>
<name>A0A2G5SFC7_9PELO</name>
<feature type="region of interest" description="Disordered" evidence="1">
    <location>
        <begin position="1"/>
        <end position="67"/>
    </location>
</feature>
<evidence type="ECO:0000313" key="3">
    <source>
        <dbReference type="Proteomes" id="UP000230233"/>
    </source>
</evidence>
<evidence type="ECO:0000256" key="1">
    <source>
        <dbReference type="SAM" id="MobiDB-lite"/>
    </source>
</evidence>
<keyword evidence="3" id="KW-1185">Reference proteome</keyword>
<reference evidence="3" key="1">
    <citation type="submission" date="2017-10" db="EMBL/GenBank/DDBJ databases">
        <title>Rapid genome shrinkage in a self-fertile nematode reveals novel sperm competition proteins.</title>
        <authorList>
            <person name="Yin D."/>
            <person name="Schwarz E.M."/>
            <person name="Thomas C.G."/>
            <person name="Felde R.L."/>
            <person name="Korf I.F."/>
            <person name="Cutter A.D."/>
            <person name="Schartner C.M."/>
            <person name="Ralston E.J."/>
            <person name="Meyer B.J."/>
            <person name="Haag E.S."/>
        </authorList>
    </citation>
    <scope>NUCLEOTIDE SEQUENCE [LARGE SCALE GENOMIC DNA]</scope>
    <source>
        <strain evidence="3">JU1422</strain>
    </source>
</reference>
<accession>A0A2G5SFC7</accession>
<proteinExistence type="predicted"/>
<sequence>MAPKTPTRPRKPNNFQFQGHLMLPTPVPHHSNPPLRRHQKTGPTISKPSFSTLQSHTPLPRRLLNEY</sequence>
<feature type="compositionally biased region" description="Polar residues" evidence="1">
    <location>
        <begin position="41"/>
        <end position="57"/>
    </location>
</feature>
<dbReference type="EMBL" id="PDUG01000010">
    <property type="protein sequence ID" value="PIC13785.1"/>
    <property type="molecule type" value="Genomic_DNA"/>
</dbReference>
<dbReference type="Proteomes" id="UP000230233">
    <property type="component" value="Unassembled WGS sequence"/>
</dbReference>
<comment type="caution">
    <text evidence="2">The sequence shown here is derived from an EMBL/GenBank/DDBJ whole genome shotgun (WGS) entry which is preliminary data.</text>
</comment>
<organism evidence="2 3">
    <name type="scientific">Caenorhabditis nigoni</name>
    <dbReference type="NCBI Taxonomy" id="1611254"/>
    <lineage>
        <taxon>Eukaryota</taxon>
        <taxon>Metazoa</taxon>
        <taxon>Ecdysozoa</taxon>
        <taxon>Nematoda</taxon>
        <taxon>Chromadorea</taxon>
        <taxon>Rhabditida</taxon>
        <taxon>Rhabditina</taxon>
        <taxon>Rhabditomorpha</taxon>
        <taxon>Rhabditoidea</taxon>
        <taxon>Rhabditidae</taxon>
        <taxon>Peloderinae</taxon>
        <taxon>Caenorhabditis</taxon>
    </lineage>
</organism>
<gene>
    <name evidence="2" type="ORF">B9Z55_027406</name>
</gene>
<dbReference type="AlphaFoldDB" id="A0A2G5SFC7"/>